<feature type="region of interest" description="Disordered" evidence="1">
    <location>
        <begin position="439"/>
        <end position="461"/>
    </location>
</feature>
<proteinExistence type="predicted"/>
<feature type="region of interest" description="Disordered" evidence="1">
    <location>
        <begin position="105"/>
        <end position="124"/>
    </location>
</feature>
<protein>
    <submittedName>
        <fullName evidence="2">Uncharacterized protein</fullName>
    </submittedName>
</protein>
<evidence type="ECO:0000256" key="1">
    <source>
        <dbReference type="SAM" id="MobiDB-lite"/>
    </source>
</evidence>
<accession>A0A8S5LAE9</accession>
<sequence>MNEDIKNKLKEYISKYRNYALALNGWVKLKNKNFTTMDALEAVFMAANGKPMEMNNIITTLTKKDNVYGRRGHVYSDVPTTSIDINYDNGKLSVIGYKGVVNEPETNNISPRNPNIFRKSDGQTKVPYQKTSDDIHKIGAFVRKYSPSYGDDAIIGKISAIMNFGQEKKISYDKVMDAIAKGKLAIVGNGVGYKVAPKQRIPESKKIIVGENAIKVFEAIENEMTYYSFLSNVKSFLKDLLNNPSTAKPSMELMAKGFNRSKLLSYLVNKGIITKDEKIVDEDENGNPQTAVMSVKYKVPKKDFDKKMKKLYIGLFEKNLPEPISHNQCGTDVFSNSKYSKLNDDIAIMNNSPLTMGVVGGRADLDGIANILDKGIKNRNIKVEDGGDGATNATSSGQFSQPVFGVQRREIYDTKPDDDIEEATTTMNTGNYQYTVPFPGDKSTLKRKNGKDGSISINRIK</sequence>
<reference evidence="2" key="1">
    <citation type="journal article" date="2021" name="Proc. Natl. Acad. Sci. U.S.A.">
        <title>A Catalog of Tens of Thousands of Viruses from Human Metagenomes Reveals Hidden Associations with Chronic Diseases.</title>
        <authorList>
            <person name="Tisza M.J."/>
            <person name="Buck C.B."/>
        </authorList>
    </citation>
    <scope>NUCLEOTIDE SEQUENCE</scope>
    <source>
        <strain evidence="2">CtPuP5</strain>
    </source>
</reference>
<evidence type="ECO:0000313" key="2">
    <source>
        <dbReference type="EMBL" id="DAD66762.1"/>
    </source>
</evidence>
<name>A0A8S5LAE9_9CAUD</name>
<organism evidence="2">
    <name type="scientific">Myoviridae sp. ctPuP5</name>
    <dbReference type="NCBI Taxonomy" id="2823543"/>
    <lineage>
        <taxon>Viruses</taxon>
        <taxon>Duplodnaviria</taxon>
        <taxon>Heunggongvirae</taxon>
        <taxon>Uroviricota</taxon>
        <taxon>Caudoviricetes</taxon>
    </lineage>
</organism>
<dbReference type="EMBL" id="BK014662">
    <property type="protein sequence ID" value="DAD66762.1"/>
    <property type="molecule type" value="Genomic_DNA"/>
</dbReference>